<evidence type="ECO:0000313" key="2">
    <source>
        <dbReference type="Proteomes" id="UP001597540"/>
    </source>
</evidence>
<reference evidence="2" key="1">
    <citation type="journal article" date="2019" name="Int. J. Syst. Evol. Microbiol.">
        <title>The Global Catalogue of Microorganisms (GCM) 10K type strain sequencing project: providing services to taxonomists for standard genome sequencing and annotation.</title>
        <authorList>
            <consortium name="The Broad Institute Genomics Platform"/>
            <consortium name="The Broad Institute Genome Sequencing Center for Infectious Disease"/>
            <person name="Wu L."/>
            <person name="Ma J."/>
        </authorList>
    </citation>
    <scope>NUCLEOTIDE SEQUENCE [LARGE SCALE GENOMIC DNA]</scope>
    <source>
        <strain evidence="2">KCTC 33849</strain>
    </source>
</reference>
<accession>A0ABW5SMM8</accession>
<dbReference type="RefSeq" id="WP_379263013.1">
    <property type="nucleotide sequence ID" value="NZ_JBHUMJ010000002.1"/>
</dbReference>
<gene>
    <name evidence="1" type="ORF">ACFSVM_11135</name>
</gene>
<protein>
    <submittedName>
        <fullName evidence="1">Uncharacterized protein</fullName>
    </submittedName>
</protein>
<dbReference type="EMBL" id="JBHUMJ010000002">
    <property type="protein sequence ID" value="MFD2701021.1"/>
    <property type="molecule type" value="Genomic_DNA"/>
</dbReference>
<sequence length="75" mass="8394">MNEGFSHHRLKKLHEVSFAHTAELGHFLNGNPFAEVGVDVHKGSLQARIILFTMLLAGQYTEPFPIPPSDDPQQQ</sequence>
<proteinExistence type="predicted"/>
<comment type="caution">
    <text evidence="1">The sequence shown here is derived from an EMBL/GenBank/DDBJ whole genome shotgun (WGS) entry which is preliminary data.</text>
</comment>
<organism evidence="1 2">
    <name type="scientific">Paenibacillus shunpengii</name>
    <dbReference type="NCBI Taxonomy" id="2054424"/>
    <lineage>
        <taxon>Bacteria</taxon>
        <taxon>Bacillati</taxon>
        <taxon>Bacillota</taxon>
        <taxon>Bacilli</taxon>
        <taxon>Bacillales</taxon>
        <taxon>Paenibacillaceae</taxon>
        <taxon>Paenibacillus</taxon>
    </lineage>
</organism>
<name>A0ABW5SMM8_9BACL</name>
<evidence type="ECO:0000313" key="1">
    <source>
        <dbReference type="EMBL" id="MFD2701021.1"/>
    </source>
</evidence>
<keyword evidence="2" id="KW-1185">Reference proteome</keyword>
<dbReference type="Proteomes" id="UP001597540">
    <property type="component" value="Unassembled WGS sequence"/>
</dbReference>